<reference evidence="7 8" key="1">
    <citation type="submission" date="2011-04" db="EMBL/GenBank/DDBJ databases">
        <title>The Genome Sequence of Dysgonomonas mossii DSM 22836.</title>
        <authorList>
            <consortium name="The Broad Institute Genome Sequencing Platform"/>
            <person name="Earl A."/>
            <person name="Ward D."/>
            <person name="Feldgarden M."/>
            <person name="Gevers D."/>
            <person name="Pudlo N."/>
            <person name="Martens E."/>
            <person name="Allen-Vercoe E."/>
            <person name="Young S.K."/>
            <person name="Zeng Q."/>
            <person name="Gargeya S."/>
            <person name="Fitzgerald M."/>
            <person name="Haas B."/>
            <person name="Abouelleil A."/>
            <person name="Alvarado L."/>
            <person name="Arachchi H.M."/>
            <person name="Berlin A."/>
            <person name="Brown A."/>
            <person name="Chapman S.B."/>
            <person name="Chen Z."/>
            <person name="Dunbar C."/>
            <person name="Freedman E."/>
            <person name="Gearin G."/>
            <person name="Gellesch M."/>
            <person name="Goldberg J."/>
            <person name="Griggs A."/>
            <person name="Gujja S."/>
            <person name="Heiman D."/>
            <person name="Howarth C."/>
            <person name="Larson L."/>
            <person name="Lui A."/>
            <person name="MacDonald P.J.P."/>
            <person name="Mehta T."/>
            <person name="Montmayeur A."/>
            <person name="Murphy C."/>
            <person name="Neiman D."/>
            <person name="Pearson M."/>
            <person name="Priest M."/>
            <person name="Roberts A."/>
            <person name="Saif S."/>
            <person name="Shea T."/>
            <person name="Shenoy N."/>
            <person name="Sisk P."/>
            <person name="Stolte C."/>
            <person name="Sykes S."/>
            <person name="Yandava C."/>
            <person name="Wortman J."/>
            <person name="Nusbaum C."/>
            <person name="Birren B."/>
        </authorList>
    </citation>
    <scope>NUCLEOTIDE SEQUENCE [LARGE SCALE GENOMIC DNA]</scope>
    <source>
        <strain evidence="7 8">DSM 22836</strain>
    </source>
</reference>
<dbReference type="HOGENOM" id="CLU_018816_1_0_10"/>
<name>F8X3W7_9BACT</name>
<dbReference type="GO" id="GO:1990281">
    <property type="term" value="C:efflux pump complex"/>
    <property type="evidence" value="ECO:0007669"/>
    <property type="project" value="TreeGrafter"/>
</dbReference>
<comment type="caution">
    <text evidence="7">The sequence shown here is derived from an EMBL/GenBank/DDBJ whole genome shotgun (WGS) entry which is preliminary data.</text>
</comment>
<dbReference type="eggNOG" id="COG0845">
    <property type="taxonomic scope" value="Bacteria"/>
</dbReference>
<dbReference type="Gene3D" id="2.40.50.100">
    <property type="match status" value="1"/>
</dbReference>
<sequence>MKKLVLKQCFYCLLLIGVISCSVNKEDKKEERKIPVKIQEISSENSNYKQEYIGSVEGENAVDISFQTAGNIEQVYFQEGQFVQKGQLLARLNTTSLQSMYDASKATLNQAQDAYNRLTVLHENNSLPEIKYIEVKTALTQAQSAERIARKSLSDCNLYAPFSGVIAKRYSDAGANIFPGSPVYNMVTINTVKIKVAIPEKEISAIKLGQTCSVKISALNNQIVGGKIVEKGISAHPISHTYDIKVQILNKNLQIMPGMVCKAYLSNGDTADDLIIVPLKSIQSDASGKHFVWLKDAQDKAVYREIIPGKLIGNGVIIEQGLQKGDILITEGYQNISPNSIVTVSEKQ</sequence>
<dbReference type="Pfam" id="PF25967">
    <property type="entry name" value="RND-MFP_C"/>
    <property type="match status" value="1"/>
</dbReference>
<evidence type="ECO:0000256" key="2">
    <source>
        <dbReference type="ARBA" id="ARBA00009477"/>
    </source>
</evidence>
<dbReference type="AlphaFoldDB" id="F8X3W7"/>
<dbReference type="Gene3D" id="2.40.30.170">
    <property type="match status" value="1"/>
</dbReference>
<dbReference type="InterPro" id="IPR058627">
    <property type="entry name" value="MdtA-like_C"/>
</dbReference>
<evidence type="ECO:0000259" key="4">
    <source>
        <dbReference type="Pfam" id="PF25917"/>
    </source>
</evidence>
<evidence type="ECO:0000313" key="8">
    <source>
        <dbReference type="Proteomes" id="UP000006420"/>
    </source>
</evidence>
<dbReference type="OrthoDB" id="9798190at2"/>
<dbReference type="RefSeq" id="WP_006844290.1">
    <property type="nucleotide sequence ID" value="NZ_AQWJ01000008.1"/>
</dbReference>
<dbReference type="GeneID" id="78083536"/>
<evidence type="ECO:0000259" key="6">
    <source>
        <dbReference type="Pfam" id="PF25967"/>
    </source>
</evidence>
<dbReference type="Pfam" id="PF25954">
    <property type="entry name" value="Beta-barrel_RND_2"/>
    <property type="match status" value="1"/>
</dbReference>
<dbReference type="InterPro" id="IPR058625">
    <property type="entry name" value="MdtA-like_BSH"/>
</dbReference>
<keyword evidence="8" id="KW-1185">Reference proteome</keyword>
<feature type="domain" description="Multidrug resistance protein MdtA-like barrel-sandwich hybrid" evidence="4">
    <location>
        <begin position="60"/>
        <end position="187"/>
    </location>
</feature>
<dbReference type="PROSITE" id="PS51257">
    <property type="entry name" value="PROKAR_LIPOPROTEIN"/>
    <property type="match status" value="1"/>
</dbReference>
<accession>F8X3W7</accession>
<dbReference type="Proteomes" id="UP000006420">
    <property type="component" value="Unassembled WGS sequence"/>
</dbReference>
<dbReference type="EMBL" id="ADLW01000016">
    <property type="protein sequence ID" value="EGK05256.1"/>
    <property type="molecule type" value="Genomic_DNA"/>
</dbReference>
<dbReference type="SUPFAM" id="SSF111369">
    <property type="entry name" value="HlyD-like secretion proteins"/>
    <property type="match status" value="1"/>
</dbReference>
<proteinExistence type="inferred from homology"/>
<gene>
    <name evidence="7" type="ORF">HMPREF9456_02926</name>
</gene>
<evidence type="ECO:0000259" key="5">
    <source>
        <dbReference type="Pfam" id="PF25954"/>
    </source>
</evidence>
<organism evidence="7 8">
    <name type="scientific">Dysgonomonas mossii DSM 22836</name>
    <dbReference type="NCBI Taxonomy" id="742767"/>
    <lineage>
        <taxon>Bacteria</taxon>
        <taxon>Pseudomonadati</taxon>
        <taxon>Bacteroidota</taxon>
        <taxon>Bacteroidia</taxon>
        <taxon>Bacteroidales</taxon>
        <taxon>Dysgonomonadaceae</taxon>
        <taxon>Dysgonomonas</taxon>
    </lineage>
</organism>
<dbReference type="STRING" id="742767.HMPREF9456_02926"/>
<comment type="similarity">
    <text evidence="2">Belongs to the membrane fusion protein (MFP) (TC 8.A.1) family.</text>
</comment>
<comment type="subcellular location">
    <subcellularLocation>
        <location evidence="1">Cell envelope</location>
    </subcellularLocation>
</comment>
<evidence type="ECO:0000256" key="1">
    <source>
        <dbReference type="ARBA" id="ARBA00004196"/>
    </source>
</evidence>
<dbReference type="Gene3D" id="1.10.287.470">
    <property type="entry name" value="Helix hairpin bin"/>
    <property type="match status" value="1"/>
</dbReference>
<dbReference type="InterPro" id="IPR058792">
    <property type="entry name" value="Beta-barrel_RND_2"/>
</dbReference>
<keyword evidence="3" id="KW-0813">Transport</keyword>
<dbReference type="PANTHER" id="PTHR30469">
    <property type="entry name" value="MULTIDRUG RESISTANCE PROTEIN MDTA"/>
    <property type="match status" value="1"/>
</dbReference>
<dbReference type="Pfam" id="PF25917">
    <property type="entry name" value="BSH_RND"/>
    <property type="match status" value="1"/>
</dbReference>
<evidence type="ECO:0000313" key="7">
    <source>
        <dbReference type="EMBL" id="EGK05256.1"/>
    </source>
</evidence>
<dbReference type="InterPro" id="IPR006143">
    <property type="entry name" value="RND_pump_MFP"/>
</dbReference>
<dbReference type="GO" id="GO:0015562">
    <property type="term" value="F:efflux transmembrane transporter activity"/>
    <property type="evidence" value="ECO:0007669"/>
    <property type="project" value="TreeGrafter"/>
</dbReference>
<feature type="domain" description="Multidrug resistance protein MdtA-like C-terminal permuted SH3" evidence="6">
    <location>
        <begin position="275"/>
        <end position="334"/>
    </location>
</feature>
<dbReference type="Gene3D" id="2.40.420.20">
    <property type="match status" value="1"/>
</dbReference>
<feature type="domain" description="CusB-like beta-barrel" evidence="5">
    <location>
        <begin position="194"/>
        <end position="266"/>
    </location>
</feature>
<dbReference type="NCBIfam" id="TIGR01730">
    <property type="entry name" value="RND_mfp"/>
    <property type="match status" value="1"/>
</dbReference>
<evidence type="ECO:0000256" key="3">
    <source>
        <dbReference type="ARBA" id="ARBA00022448"/>
    </source>
</evidence>
<protein>
    <submittedName>
        <fullName evidence="7">Uncharacterized protein</fullName>
    </submittedName>
</protein>